<proteinExistence type="predicted"/>
<dbReference type="OrthoDB" id="10494844at2759"/>
<keyword evidence="1" id="KW-1133">Transmembrane helix</keyword>
<evidence type="ECO:0000256" key="1">
    <source>
        <dbReference type="SAM" id="Phobius"/>
    </source>
</evidence>
<feature type="transmembrane region" description="Helical" evidence="1">
    <location>
        <begin position="38"/>
        <end position="61"/>
    </location>
</feature>
<dbReference type="Proteomes" id="UP000327157">
    <property type="component" value="Chromosome 15"/>
</dbReference>
<reference evidence="2 3" key="1">
    <citation type="submission" date="2019-09" db="EMBL/GenBank/DDBJ databases">
        <authorList>
            <person name="Ou C."/>
        </authorList>
    </citation>
    <scope>NUCLEOTIDE SEQUENCE [LARGE SCALE GENOMIC DNA]</scope>
    <source>
        <strain evidence="2">S2</strain>
        <tissue evidence="2">Leaf</tissue>
    </source>
</reference>
<keyword evidence="1" id="KW-0812">Transmembrane</keyword>
<reference evidence="2 3" key="3">
    <citation type="submission" date="2019-11" db="EMBL/GenBank/DDBJ databases">
        <title>A de novo genome assembly of a pear dwarfing rootstock.</title>
        <authorList>
            <person name="Wang F."/>
            <person name="Wang J."/>
            <person name="Li S."/>
            <person name="Zhang Y."/>
            <person name="Fang M."/>
            <person name="Ma L."/>
            <person name="Zhao Y."/>
            <person name="Jiang S."/>
        </authorList>
    </citation>
    <scope>NUCLEOTIDE SEQUENCE [LARGE SCALE GENOMIC DNA]</scope>
    <source>
        <strain evidence="2">S2</strain>
        <tissue evidence="2">Leaf</tissue>
    </source>
</reference>
<evidence type="ECO:0000313" key="2">
    <source>
        <dbReference type="EMBL" id="KAB2617165.1"/>
    </source>
</evidence>
<keyword evidence="3" id="KW-1185">Reference proteome</keyword>
<reference evidence="3" key="2">
    <citation type="submission" date="2019-10" db="EMBL/GenBank/DDBJ databases">
        <title>A de novo genome assembly of a pear dwarfing rootstock.</title>
        <authorList>
            <person name="Wang F."/>
            <person name="Wang J."/>
            <person name="Li S."/>
            <person name="Zhang Y."/>
            <person name="Fang M."/>
            <person name="Ma L."/>
            <person name="Zhao Y."/>
            <person name="Jiang S."/>
        </authorList>
    </citation>
    <scope>NUCLEOTIDE SEQUENCE [LARGE SCALE GENOMIC DNA]</scope>
</reference>
<protein>
    <submittedName>
        <fullName evidence="2">Uncharacterized protein</fullName>
    </submittedName>
</protein>
<dbReference type="AlphaFoldDB" id="A0A5N5GNL6"/>
<accession>A0A5N5GNL6</accession>
<organism evidence="2 3">
    <name type="scientific">Pyrus ussuriensis x Pyrus communis</name>
    <dbReference type="NCBI Taxonomy" id="2448454"/>
    <lineage>
        <taxon>Eukaryota</taxon>
        <taxon>Viridiplantae</taxon>
        <taxon>Streptophyta</taxon>
        <taxon>Embryophyta</taxon>
        <taxon>Tracheophyta</taxon>
        <taxon>Spermatophyta</taxon>
        <taxon>Magnoliopsida</taxon>
        <taxon>eudicotyledons</taxon>
        <taxon>Gunneridae</taxon>
        <taxon>Pentapetalae</taxon>
        <taxon>rosids</taxon>
        <taxon>fabids</taxon>
        <taxon>Rosales</taxon>
        <taxon>Rosaceae</taxon>
        <taxon>Amygdaloideae</taxon>
        <taxon>Maleae</taxon>
        <taxon>Pyrus</taxon>
    </lineage>
</organism>
<gene>
    <name evidence="2" type="ORF">D8674_013034</name>
</gene>
<keyword evidence="1" id="KW-0472">Membrane</keyword>
<evidence type="ECO:0000313" key="3">
    <source>
        <dbReference type="Proteomes" id="UP000327157"/>
    </source>
</evidence>
<dbReference type="EMBL" id="SMOL01000401">
    <property type="protein sequence ID" value="KAB2617165.1"/>
    <property type="molecule type" value="Genomic_DNA"/>
</dbReference>
<name>A0A5N5GNL6_9ROSA</name>
<sequence length="90" mass="10261">MISGLVVVRYNKLPTIFLNFEIAANCSLQLELLKFRCPYLLCHIFASSCTFVLNASSLLVLRIKGKHLFPLYFTLTTRFLRDLSSNTSTL</sequence>
<comment type="caution">
    <text evidence="2">The sequence shown here is derived from an EMBL/GenBank/DDBJ whole genome shotgun (WGS) entry which is preliminary data.</text>
</comment>